<evidence type="ECO:0000256" key="1">
    <source>
        <dbReference type="ARBA" id="ARBA00022801"/>
    </source>
</evidence>
<dbReference type="InterPro" id="IPR041489">
    <property type="entry name" value="PDZ_6"/>
</dbReference>
<dbReference type="InterPro" id="IPR036034">
    <property type="entry name" value="PDZ_sf"/>
</dbReference>
<evidence type="ECO:0000259" key="3">
    <source>
        <dbReference type="PROSITE" id="PS50175"/>
    </source>
</evidence>
<dbReference type="SMART" id="SM00228">
    <property type="entry name" value="PDZ"/>
    <property type="match status" value="1"/>
</dbReference>
<evidence type="ECO:0000313" key="5">
    <source>
        <dbReference type="Proteomes" id="UP001211005"/>
    </source>
</evidence>
<dbReference type="Proteomes" id="UP001211005">
    <property type="component" value="Chromosome"/>
</dbReference>
<dbReference type="Pfam" id="PF13650">
    <property type="entry name" value="Asp_protease_2"/>
    <property type="match status" value="1"/>
</dbReference>
<dbReference type="InterPro" id="IPR001995">
    <property type="entry name" value="Peptidase_A2_cat"/>
</dbReference>
<feature type="domain" description="Peptidase A2" evidence="3">
    <location>
        <begin position="74"/>
        <end position="111"/>
    </location>
</feature>
<dbReference type="SUPFAM" id="SSF50630">
    <property type="entry name" value="Acid proteases"/>
    <property type="match status" value="1"/>
</dbReference>
<dbReference type="Gene3D" id="2.30.42.10">
    <property type="match status" value="1"/>
</dbReference>
<feature type="domain" description="PDZ" evidence="2">
    <location>
        <begin position="343"/>
        <end position="413"/>
    </location>
</feature>
<keyword evidence="5" id="KW-1185">Reference proteome</keyword>
<dbReference type="Pfam" id="PF17820">
    <property type="entry name" value="PDZ_6"/>
    <property type="match status" value="1"/>
</dbReference>
<sequence>MPARWFCFLLLLLRVAPAGVCLVLLLGAASGARAQSLEGPFRLENSGRRQVRLPFYFQRNLIIVEVKLNGEGPYNFLLDTGVATSIVTDPSLTPLLRLRPGAEVYRVAGVGEEEPLEAHYADSIRVTLPGIVAPNLPFLVLSADVLNLSGYVGMPIHGILGYDFFRSFVVEIEPSATQLLLHAPARYQPRRGRRWTKVPLTLERRKPYLTVPVSLTDSLTLPLKLVLDTGAGHALSIETTSDPRLRVPDKRLRSQLGRGLSGAINGYLGRVQGLQLGRYQLQTLLTSFPEANSAALRTDVPRNGNIGFELLKRFDLVIDYSRRAVWLRPNALYHDPFEHDMCGLELLATGQDYRNYIVMQIEAGSPAALAGIQPKDELLSVNLQPAAAISLTELSRLFHSGNGRMLLLVLRRPDGELYTTQVRLQRKI</sequence>
<dbReference type="PROSITE" id="PS50106">
    <property type="entry name" value="PDZ"/>
    <property type="match status" value="1"/>
</dbReference>
<organism evidence="4 5">
    <name type="scientific">Hymenobacter canadensis</name>
    <dbReference type="NCBI Taxonomy" id="2999067"/>
    <lineage>
        <taxon>Bacteria</taxon>
        <taxon>Pseudomonadati</taxon>
        <taxon>Bacteroidota</taxon>
        <taxon>Cytophagia</taxon>
        <taxon>Cytophagales</taxon>
        <taxon>Hymenobacteraceae</taxon>
        <taxon>Hymenobacter</taxon>
    </lineage>
</organism>
<dbReference type="GO" id="GO:0006508">
    <property type="term" value="P:proteolysis"/>
    <property type="evidence" value="ECO:0007669"/>
    <property type="project" value="UniProtKB-KW"/>
</dbReference>
<dbReference type="InterPro" id="IPR001478">
    <property type="entry name" value="PDZ"/>
</dbReference>
<name>A0ABY7LW15_9BACT</name>
<dbReference type="Gene3D" id="2.40.70.10">
    <property type="entry name" value="Acid Proteases"/>
    <property type="match status" value="2"/>
</dbReference>
<dbReference type="RefSeq" id="WP_269561649.1">
    <property type="nucleotide sequence ID" value="NZ_CP114767.1"/>
</dbReference>
<dbReference type="EMBL" id="CP114767">
    <property type="protein sequence ID" value="WBA43612.1"/>
    <property type="molecule type" value="Genomic_DNA"/>
</dbReference>
<gene>
    <name evidence="4" type="ORF">O3303_08595</name>
</gene>
<dbReference type="SUPFAM" id="SSF50156">
    <property type="entry name" value="PDZ domain-like"/>
    <property type="match status" value="1"/>
</dbReference>
<evidence type="ECO:0000259" key="2">
    <source>
        <dbReference type="PROSITE" id="PS50106"/>
    </source>
</evidence>
<keyword evidence="4" id="KW-0645">Protease</keyword>
<keyword evidence="1" id="KW-0378">Hydrolase</keyword>
<proteinExistence type="predicted"/>
<dbReference type="PROSITE" id="PS50175">
    <property type="entry name" value="ASP_PROT_RETROV"/>
    <property type="match status" value="1"/>
</dbReference>
<evidence type="ECO:0000313" key="4">
    <source>
        <dbReference type="EMBL" id="WBA43612.1"/>
    </source>
</evidence>
<dbReference type="CDD" id="cd05483">
    <property type="entry name" value="retropepsin_like_bacteria"/>
    <property type="match status" value="1"/>
</dbReference>
<dbReference type="InterPro" id="IPR021109">
    <property type="entry name" value="Peptidase_aspartic_dom_sf"/>
</dbReference>
<dbReference type="InterPro" id="IPR034122">
    <property type="entry name" value="Retropepsin-like_bacterial"/>
</dbReference>
<reference evidence="4 5" key="1">
    <citation type="submission" date="2022-12" db="EMBL/GenBank/DDBJ databases">
        <title>Hymenobacter canadensis sp. nov. isolated from lake water of the Cambridge Bay, Canada.</title>
        <authorList>
            <person name="Kim W.H."/>
            <person name="Lee Y.M."/>
        </authorList>
    </citation>
    <scope>NUCLEOTIDE SEQUENCE [LARGE SCALE GENOMIC DNA]</scope>
    <source>
        <strain evidence="4 5">PAMC 29467</strain>
    </source>
</reference>
<dbReference type="GO" id="GO:0008233">
    <property type="term" value="F:peptidase activity"/>
    <property type="evidence" value="ECO:0007669"/>
    <property type="project" value="UniProtKB-KW"/>
</dbReference>
<protein>
    <submittedName>
        <fullName evidence="4">Aspartyl protease family protein</fullName>
    </submittedName>
</protein>
<accession>A0ABY7LW15</accession>